<keyword evidence="2 4" id="KW-0328">Glycosyltransferase</keyword>
<dbReference type="Pfam" id="PF00201">
    <property type="entry name" value="UDPGT"/>
    <property type="match status" value="1"/>
</dbReference>
<evidence type="ECO:0000313" key="8">
    <source>
        <dbReference type="Proteomes" id="UP000283530"/>
    </source>
</evidence>
<dbReference type="GO" id="GO:0080044">
    <property type="term" value="F:quercetin 7-O-glucosyltransferase activity"/>
    <property type="evidence" value="ECO:0007669"/>
    <property type="project" value="TreeGrafter"/>
</dbReference>
<comment type="similarity">
    <text evidence="1 4">Belongs to the UDP-glycosyltransferase family.</text>
</comment>
<dbReference type="PROSITE" id="PS00375">
    <property type="entry name" value="UDPGT"/>
    <property type="match status" value="1"/>
</dbReference>
<feature type="domain" description="Glycosyltransferase N-terminal" evidence="6">
    <location>
        <begin position="13"/>
        <end position="56"/>
    </location>
</feature>
<accession>A0A443N097</accession>
<dbReference type="STRING" id="337451.A0A443N097"/>
<organism evidence="7 8">
    <name type="scientific">Cinnamomum micranthum f. kanehirae</name>
    <dbReference type="NCBI Taxonomy" id="337451"/>
    <lineage>
        <taxon>Eukaryota</taxon>
        <taxon>Viridiplantae</taxon>
        <taxon>Streptophyta</taxon>
        <taxon>Embryophyta</taxon>
        <taxon>Tracheophyta</taxon>
        <taxon>Spermatophyta</taxon>
        <taxon>Magnoliopsida</taxon>
        <taxon>Magnoliidae</taxon>
        <taxon>Laurales</taxon>
        <taxon>Lauraceae</taxon>
        <taxon>Cinnamomum</taxon>
    </lineage>
</organism>
<dbReference type="FunFam" id="3.40.50.2000:FF:000019">
    <property type="entry name" value="Glycosyltransferase"/>
    <property type="match status" value="1"/>
</dbReference>
<evidence type="ECO:0000256" key="3">
    <source>
        <dbReference type="ARBA" id="ARBA00022679"/>
    </source>
</evidence>
<dbReference type="OrthoDB" id="5835829at2759"/>
<evidence type="ECO:0000256" key="5">
    <source>
        <dbReference type="RuleBase" id="RU362057"/>
    </source>
</evidence>
<dbReference type="InterPro" id="IPR058980">
    <property type="entry name" value="Glyco_transf_N"/>
</dbReference>
<dbReference type="GO" id="GO:0080043">
    <property type="term" value="F:quercetin 3-O-glucosyltransferase activity"/>
    <property type="evidence" value="ECO:0007669"/>
    <property type="project" value="TreeGrafter"/>
</dbReference>
<dbReference type="Proteomes" id="UP000283530">
    <property type="component" value="Unassembled WGS sequence"/>
</dbReference>
<evidence type="ECO:0000256" key="1">
    <source>
        <dbReference type="ARBA" id="ARBA00009995"/>
    </source>
</evidence>
<gene>
    <name evidence="7" type="ORF">CKAN_00008400</name>
</gene>
<comment type="caution">
    <text evidence="7">The sequence shown here is derived from an EMBL/GenBank/DDBJ whole genome shotgun (WGS) entry which is preliminary data.</text>
</comment>
<proteinExistence type="inferred from homology"/>
<keyword evidence="8" id="KW-1185">Reference proteome</keyword>
<dbReference type="InterPro" id="IPR035595">
    <property type="entry name" value="UDP_glycos_trans_CS"/>
</dbReference>
<dbReference type="EC" id="2.4.1.-" evidence="5"/>
<dbReference type="PANTHER" id="PTHR11926">
    <property type="entry name" value="GLUCOSYL/GLUCURONOSYL TRANSFERASES"/>
    <property type="match status" value="1"/>
</dbReference>
<dbReference type="Pfam" id="PF26168">
    <property type="entry name" value="Glyco_transf_N"/>
    <property type="match status" value="1"/>
</dbReference>
<dbReference type="InterPro" id="IPR002213">
    <property type="entry name" value="UDP_glucos_trans"/>
</dbReference>
<dbReference type="EMBL" id="QPKB01000001">
    <property type="protein sequence ID" value="RWR71900.1"/>
    <property type="molecule type" value="Genomic_DNA"/>
</dbReference>
<dbReference type="FunFam" id="3.40.50.2000:FF:000057">
    <property type="entry name" value="Glycosyltransferase"/>
    <property type="match status" value="1"/>
</dbReference>
<dbReference type="AlphaFoldDB" id="A0A443N097"/>
<protein>
    <recommendedName>
        <fullName evidence="5">Glycosyltransferase</fullName>
        <ecNumber evidence="5">2.4.1.-</ecNumber>
    </recommendedName>
</protein>
<evidence type="ECO:0000259" key="6">
    <source>
        <dbReference type="Pfam" id="PF26168"/>
    </source>
</evidence>
<keyword evidence="3 4" id="KW-0808">Transferase</keyword>
<dbReference type="SUPFAM" id="SSF53756">
    <property type="entry name" value="UDP-Glycosyltransferase/glycogen phosphorylase"/>
    <property type="match status" value="1"/>
</dbReference>
<sequence>MDKKDEGYNKAHEVHVLVLPYPIHGHLNPMLQFAKRLTSRGLKVTLAPTHYTAKSLHIDAGPIAIDPISDGCDELGYRNVESPQAYIERFRIVGSQTLAQLIEKHRHSSNSLCCLVYDPFLPWALDVAQRFGLRCAAFFTQSCCVDAIYYHVQCGQLAIPVTASSIELPAMPALQVSELPSLVSKPESRPGILELLVSQFSNLDRVDWVLINTFDKLEDEVVRWMAKIWPCKAIGPTLPSAYLDQKIEGDTNYGITLHDQNADCMNWLNTRETGSVVYISFGSIAELVPEQMEELAWGLKGCNYYFLWVVRASEEDKLPNKFKEETQDKGLIVKWCPQLEVLAHHAIGCFVTHCGWNSTLEALSLGVPLVAVPKWTDQPTNAKYVEEVWGVGLRPRVDEKGIVGRIETEHCIREVMEGERGRDIKRNACKWKMSAKEAMSPGGSSCNNIEEFVTTLSTLAKEY</sequence>
<name>A0A443N097_9MAGN</name>
<reference evidence="7 8" key="1">
    <citation type="journal article" date="2019" name="Nat. Plants">
        <title>Stout camphor tree genome fills gaps in understanding of flowering plant genome evolution.</title>
        <authorList>
            <person name="Chaw S.M."/>
            <person name="Liu Y.C."/>
            <person name="Wu Y.W."/>
            <person name="Wang H.Y."/>
            <person name="Lin C.I."/>
            <person name="Wu C.S."/>
            <person name="Ke H.M."/>
            <person name="Chang L.Y."/>
            <person name="Hsu C.Y."/>
            <person name="Yang H.T."/>
            <person name="Sudianto E."/>
            <person name="Hsu M.H."/>
            <person name="Wu K.P."/>
            <person name="Wang L.N."/>
            <person name="Leebens-Mack J.H."/>
            <person name="Tsai I.J."/>
        </authorList>
    </citation>
    <scope>NUCLEOTIDE SEQUENCE [LARGE SCALE GENOMIC DNA]</scope>
    <source>
        <strain evidence="8">cv. Chaw 1501</strain>
        <tissue evidence="7">Young leaves</tissue>
    </source>
</reference>
<evidence type="ECO:0000256" key="4">
    <source>
        <dbReference type="RuleBase" id="RU003718"/>
    </source>
</evidence>
<evidence type="ECO:0000256" key="2">
    <source>
        <dbReference type="ARBA" id="ARBA00022676"/>
    </source>
</evidence>
<evidence type="ECO:0000313" key="7">
    <source>
        <dbReference type="EMBL" id="RWR71900.1"/>
    </source>
</evidence>
<dbReference type="CDD" id="cd03784">
    <property type="entry name" value="GT1_Gtf-like"/>
    <property type="match status" value="1"/>
</dbReference>
<dbReference type="PANTHER" id="PTHR11926:SF1553">
    <property type="entry name" value="GLYCOSYLTRANSFERASE"/>
    <property type="match status" value="1"/>
</dbReference>
<dbReference type="Gene3D" id="3.40.50.2000">
    <property type="entry name" value="Glycogen Phosphorylase B"/>
    <property type="match status" value="2"/>
</dbReference>